<dbReference type="InterPro" id="IPR006638">
    <property type="entry name" value="Elp3/MiaA/NifB-like_rSAM"/>
</dbReference>
<evidence type="ECO:0000256" key="4">
    <source>
        <dbReference type="ARBA" id="ARBA00022691"/>
    </source>
</evidence>
<organism evidence="10 11">
    <name type="scientific">Candidatus Yanofskybacteria bacterium RIFCSPLOWO2_01_FULL_42_49</name>
    <dbReference type="NCBI Taxonomy" id="1802694"/>
    <lineage>
        <taxon>Bacteria</taxon>
        <taxon>Candidatus Yanofskyibacteriota</taxon>
    </lineage>
</organism>
<dbReference type="GO" id="GO:0046872">
    <property type="term" value="F:metal ion binding"/>
    <property type="evidence" value="ECO:0007669"/>
    <property type="project" value="UniProtKB-KW"/>
</dbReference>
<dbReference type="Pfam" id="PF02310">
    <property type="entry name" value="B12-binding"/>
    <property type="match status" value="1"/>
</dbReference>
<reference evidence="10 11" key="1">
    <citation type="journal article" date="2016" name="Nat. Commun.">
        <title>Thousands of microbial genomes shed light on interconnected biogeochemical processes in an aquifer system.</title>
        <authorList>
            <person name="Anantharaman K."/>
            <person name="Brown C.T."/>
            <person name="Hug L.A."/>
            <person name="Sharon I."/>
            <person name="Castelle C.J."/>
            <person name="Probst A.J."/>
            <person name="Thomas B.C."/>
            <person name="Singh A."/>
            <person name="Wilkins M.J."/>
            <person name="Karaoz U."/>
            <person name="Brodie E.L."/>
            <person name="Williams K.H."/>
            <person name="Hubbard S.S."/>
            <person name="Banfield J.F."/>
        </authorList>
    </citation>
    <scope>NUCLEOTIDE SEQUENCE [LARGE SCALE GENOMIC DNA]</scope>
</reference>
<dbReference type="SFLD" id="SFLDG01123">
    <property type="entry name" value="methyltransferase_(Class_B)"/>
    <property type="match status" value="1"/>
</dbReference>
<dbReference type="PANTHER" id="PTHR43409:SF7">
    <property type="entry name" value="BLL1977 PROTEIN"/>
    <property type="match status" value="1"/>
</dbReference>
<keyword evidence="6" id="KW-0408">Iron</keyword>
<dbReference type="PROSITE" id="PS51332">
    <property type="entry name" value="B12_BINDING"/>
    <property type="match status" value="1"/>
</dbReference>
<dbReference type="GO" id="GO:0031419">
    <property type="term" value="F:cobalamin binding"/>
    <property type="evidence" value="ECO:0007669"/>
    <property type="project" value="InterPro"/>
</dbReference>
<dbReference type="PANTHER" id="PTHR43409">
    <property type="entry name" value="ANAEROBIC MAGNESIUM-PROTOPORPHYRIN IX MONOMETHYL ESTER CYCLASE-RELATED"/>
    <property type="match status" value="1"/>
</dbReference>
<keyword evidence="4" id="KW-0949">S-adenosyl-L-methionine</keyword>
<proteinExistence type="predicted"/>
<dbReference type="GO" id="GO:0005829">
    <property type="term" value="C:cytosol"/>
    <property type="evidence" value="ECO:0007669"/>
    <property type="project" value="TreeGrafter"/>
</dbReference>
<keyword evidence="3" id="KW-0808">Transferase</keyword>
<dbReference type="SMART" id="SM00729">
    <property type="entry name" value="Elp3"/>
    <property type="match status" value="1"/>
</dbReference>
<dbReference type="Gene3D" id="3.80.30.20">
    <property type="entry name" value="tm_1862 like domain"/>
    <property type="match status" value="1"/>
</dbReference>
<dbReference type="SFLD" id="SFLDG01082">
    <property type="entry name" value="B12-binding_domain_containing"/>
    <property type="match status" value="1"/>
</dbReference>
<evidence type="ECO:0000259" key="8">
    <source>
        <dbReference type="PROSITE" id="PS51332"/>
    </source>
</evidence>
<accession>A0A1F8GA53</accession>
<dbReference type="GO" id="GO:0003824">
    <property type="term" value="F:catalytic activity"/>
    <property type="evidence" value="ECO:0007669"/>
    <property type="project" value="InterPro"/>
</dbReference>
<name>A0A1F8GA53_9BACT</name>
<comment type="cofactor">
    <cofactor evidence="1">
        <name>[4Fe-4S] cluster</name>
        <dbReference type="ChEBI" id="CHEBI:49883"/>
    </cofactor>
</comment>
<dbReference type="Gene3D" id="3.40.50.280">
    <property type="entry name" value="Cobalamin-binding domain"/>
    <property type="match status" value="1"/>
</dbReference>
<dbReference type="InterPro" id="IPR058240">
    <property type="entry name" value="rSAM_sf"/>
</dbReference>
<dbReference type="STRING" id="1802694.A2918_03360"/>
<feature type="domain" description="B12-binding" evidence="8">
    <location>
        <begin position="24"/>
        <end position="187"/>
    </location>
</feature>
<feature type="domain" description="Radical SAM core" evidence="9">
    <location>
        <begin position="246"/>
        <end position="490"/>
    </location>
</feature>
<dbReference type="SUPFAM" id="SSF102114">
    <property type="entry name" value="Radical SAM enzymes"/>
    <property type="match status" value="1"/>
</dbReference>
<evidence type="ECO:0000313" key="11">
    <source>
        <dbReference type="Proteomes" id="UP000178227"/>
    </source>
</evidence>
<dbReference type="PROSITE" id="PS51918">
    <property type="entry name" value="RADICAL_SAM"/>
    <property type="match status" value="1"/>
</dbReference>
<comment type="caution">
    <text evidence="10">The sequence shown here is derived from an EMBL/GenBank/DDBJ whole genome shotgun (WGS) entry which is preliminary data.</text>
</comment>
<dbReference type="GO" id="GO:0051539">
    <property type="term" value="F:4 iron, 4 sulfur cluster binding"/>
    <property type="evidence" value="ECO:0007669"/>
    <property type="project" value="UniProtKB-KW"/>
</dbReference>
<evidence type="ECO:0000259" key="9">
    <source>
        <dbReference type="PROSITE" id="PS51918"/>
    </source>
</evidence>
<dbReference type="EMBL" id="MGKI01000014">
    <property type="protein sequence ID" value="OGN22171.1"/>
    <property type="molecule type" value="Genomic_DNA"/>
</dbReference>
<dbReference type="AlphaFoldDB" id="A0A1F8GA53"/>
<dbReference type="InterPro" id="IPR051198">
    <property type="entry name" value="BchE-like"/>
</dbReference>
<dbReference type="SFLD" id="SFLDS00029">
    <property type="entry name" value="Radical_SAM"/>
    <property type="match status" value="1"/>
</dbReference>
<keyword evidence="5" id="KW-0479">Metal-binding</keyword>
<evidence type="ECO:0000256" key="3">
    <source>
        <dbReference type="ARBA" id="ARBA00022679"/>
    </source>
</evidence>
<dbReference type="CDD" id="cd01335">
    <property type="entry name" value="Radical_SAM"/>
    <property type="match status" value="1"/>
</dbReference>
<evidence type="ECO:0000256" key="1">
    <source>
        <dbReference type="ARBA" id="ARBA00001966"/>
    </source>
</evidence>
<gene>
    <name evidence="10" type="ORF">A2918_03360</name>
</gene>
<evidence type="ECO:0000256" key="7">
    <source>
        <dbReference type="ARBA" id="ARBA00023014"/>
    </source>
</evidence>
<evidence type="ECO:0000313" key="10">
    <source>
        <dbReference type="EMBL" id="OGN22171.1"/>
    </source>
</evidence>
<keyword evidence="2" id="KW-0489">Methyltransferase</keyword>
<dbReference type="InterPro" id="IPR023404">
    <property type="entry name" value="rSAM_horseshoe"/>
</dbReference>
<dbReference type="InterPro" id="IPR034466">
    <property type="entry name" value="Methyltransferase_Class_B"/>
</dbReference>
<keyword evidence="7" id="KW-0411">Iron-sulfur</keyword>
<sequence length="526" mass="59335">MEIQTGIKIQKKQESPPLIKNIKDPKFLLMYSPQRHDPKYGAVKPEVSLGNLYLAAALRENSFEVDILDCCIGSKHHTMEEAFNRVTPLSAGKVRVGLAPEMILKEAREFDVIGISSIFTPQTYMVEETVRSISEAYPDKFIMMGGINARTQMKRFFDAGANLICLSEAERTIVEVGNVLRRGSHDFSNISGVAFMRNGRIKINPMGLIDNDLDRLPIPARDLLPMDRIAEINRPHGSVLRVGQLNKPQPYVSLTTSRGCPYDCSFCHISTEIEGSPMGNIGKFRYQSVERVEREALAIKELGAKYIYIEDDSLLAKKKRALAIFKMFIKFGFKLGDVNGVNLSHLHKNDGTGRIVIDDEMLETMAEAGFNRLSFPVESGSQRIIDKWAAGKISHETYDISALIKKANSLGILVSSCYLIGYPDETYEELLMTILVAKKHMDAGSEYVNFTIVTPFPGTVLYDYVIQNNLLLPGIDIADLDWLHPSIQTRVDPNYLEFVSRKVWEYLNKPERIDIIRSMVPKQRNM</sequence>
<dbReference type="InterPro" id="IPR006158">
    <property type="entry name" value="Cobalamin-bd"/>
</dbReference>
<dbReference type="Pfam" id="PF04055">
    <property type="entry name" value="Radical_SAM"/>
    <property type="match status" value="1"/>
</dbReference>
<dbReference type="Proteomes" id="UP000178227">
    <property type="component" value="Unassembled WGS sequence"/>
</dbReference>
<dbReference type="InterPro" id="IPR007197">
    <property type="entry name" value="rSAM"/>
</dbReference>
<evidence type="ECO:0000256" key="2">
    <source>
        <dbReference type="ARBA" id="ARBA00022603"/>
    </source>
</evidence>
<protein>
    <submittedName>
        <fullName evidence="10">Uncharacterized protein</fullName>
    </submittedName>
</protein>
<evidence type="ECO:0000256" key="6">
    <source>
        <dbReference type="ARBA" id="ARBA00023004"/>
    </source>
</evidence>
<evidence type="ECO:0000256" key="5">
    <source>
        <dbReference type="ARBA" id="ARBA00022723"/>
    </source>
</evidence>